<reference evidence="3 4" key="1">
    <citation type="journal article" date="2015" name="Nature">
        <title>rRNA introns, odd ribosomes, and small enigmatic genomes across a large radiation of phyla.</title>
        <authorList>
            <person name="Brown C.T."/>
            <person name="Hug L.A."/>
            <person name="Thomas B.C."/>
            <person name="Sharon I."/>
            <person name="Castelle C.J."/>
            <person name="Singh A."/>
            <person name="Wilkins M.J."/>
            <person name="Williams K.H."/>
            <person name="Banfield J.F."/>
        </authorList>
    </citation>
    <scope>NUCLEOTIDE SEQUENCE [LARGE SCALE GENOMIC DNA]</scope>
</reference>
<dbReference type="InterPro" id="IPR013783">
    <property type="entry name" value="Ig-like_fold"/>
</dbReference>
<gene>
    <name evidence="3" type="ORF">UY25_C0001G0170</name>
</gene>
<proteinExistence type="predicted"/>
<protein>
    <recommendedName>
        <fullName evidence="5">IPT/TIG domain-containing protein</fullName>
    </recommendedName>
</protein>
<keyword evidence="2" id="KW-0732">Signal</keyword>
<evidence type="ECO:0000313" key="3">
    <source>
        <dbReference type="EMBL" id="KKU93677.1"/>
    </source>
</evidence>
<dbReference type="AlphaFoldDB" id="A0A837IR89"/>
<keyword evidence="1" id="KW-0812">Transmembrane</keyword>
<name>A0A837IR89_9BACT</name>
<feature type="transmembrane region" description="Helical" evidence="1">
    <location>
        <begin position="134"/>
        <end position="155"/>
    </location>
</feature>
<keyword evidence="1" id="KW-0472">Membrane</keyword>
<evidence type="ECO:0000313" key="4">
    <source>
        <dbReference type="Proteomes" id="UP000034462"/>
    </source>
</evidence>
<evidence type="ECO:0000256" key="2">
    <source>
        <dbReference type="SAM" id="SignalP"/>
    </source>
</evidence>
<dbReference type="Proteomes" id="UP000034462">
    <property type="component" value="Unassembled WGS sequence"/>
</dbReference>
<evidence type="ECO:0000256" key="1">
    <source>
        <dbReference type="SAM" id="Phobius"/>
    </source>
</evidence>
<dbReference type="EMBL" id="LCPH01000001">
    <property type="protein sequence ID" value="KKU93677.1"/>
    <property type="molecule type" value="Genomic_DNA"/>
</dbReference>
<evidence type="ECO:0008006" key="5">
    <source>
        <dbReference type="Google" id="ProtNLM"/>
    </source>
</evidence>
<dbReference type="Gene3D" id="2.60.40.10">
    <property type="entry name" value="Immunoglobulins"/>
    <property type="match status" value="1"/>
</dbReference>
<sequence>MKTFSICLFVIFGVFIANTAFAQTITGIDPDRGLPGQTIAIRVIGTGFVSPVVASFSGSGITITGTNFVNSTEVRVTIKIDPTAAVGARTLTIAGGSAIFTVSKVIGEQPGQRIPQNVVGANDFIDLIDNIVDWIFVVVLVFAVIFIVLAGLQFISATSFCGVP</sequence>
<feature type="chain" id="PRO_5032527753" description="IPT/TIG domain-containing protein" evidence="2">
    <location>
        <begin position="23"/>
        <end position="164"/>
    </location>
</feature>
<accession>A0A837IR89</accession>
<organism evidence="3 4">
    <name type="scientific">Candidatus Yanofskybacteria bacterium GW2011_GWC1_48_11</name>
    <dbReference type="NCBI Taxonomy" id="1619027"/>
    <lineage>
        <taxon>Bacteria</taxon>
        <taxon>Candidatus Yanofskyibacteriota</taxon>
    </lineage>
</organism>
<feature type="signal peptide" evidence="2">
    <location>
        <begin position="1"/>
        <end position="22"/>
    </location>
</feature>
<keyword evidence="1" id="KW-1133">Transmembrane helix</keyword>
<comment type="caution">
    <text evidence="3">The sequence shown here is derived from an EMBL/GenBank/DDBJ whole genome shotgun (WGS) entry which is preliminary data.</text>
</comment>